<evidence type="ECO:0000313" key="2">
    <source>
        <dbReference type="EMBL" id="SDI60197.1"/>
    </source>
</evidence>
<gene>
    <name evidence="2" type="ORF">SAMN05421804_103209</name>
</gene>
<dbReference type="Proteomes" id="UP000183255">
    <property type="component" value="Unassembled WGS sequence"/>
</dbReference>
<evidence type="ECO:0008006" key="4">
    <source>
        <dbReference type="Google" id="ProtNLM"/>
    </source>
</evidence>
<feature type="transmembrane region" description="Helical" evidence="1">
    <location>
        <begin position="7"/>
        <end position="28"/>
    </location>
</feature>
<dbReference type="EMBL" id="FNDZ01000003">
    <property type="protein sequence ID" value="SDI60197.1"/>
    <property type="molecule type" value="Genomic_DNA"/>
</dbReference>
<protein>
    <recommendedName>
        <fullName evidence="4">DUF4149 domain-containing protein</fullName>
    </recommendedName>
</protein>
<keyword evidence="1" id="KW-0472">Membrane</keyword>
<organism evidence="2 3">
    <name type="scientific">Proteiniclasticum ruminis</name>
    <dbReference type="NCBI Taxonomy" id="398199"/>
    <lineage>
        <taxon>Bacteria</taxon>
        <taxon>Bacillati</taxon>
        <taxon>Bacillota</taxon>
        <taxon>Clostridia</taxon>
        <taxon>Eubacteriales</taxon>
        <taxon>Clostridiaceae</taxon>
        <taxon>Proteiniclasticum</taxon>
    </lineage>
</organism>
<accession>A0A1G8LXI1</accession>
<keyword evidence="1" id="KW-0812">Transmembrane</keyword>
<proteinExistence type="predicted"/>
<evidence type="ECO:0000256" key="1">
    <source>
        <dbReference type="SAM" id="Phobius"/>
    </source>
</evidence>
<reference evidence="2 3" key="1">
    <citation type="submission" date="2016-10" db="EMBL/GenBank/DDBJ databases">
        <authorList>
            <person name="de Groot N.N."/>
        </authorList>
    </citation>
    <scope>NUCLEOTIDE SEQUENCE [LARGE SCALE GENOMIC DNA]</scope>
    <source>
        <strain evidence="2 3">CGMCC 1.5058</strain>
    </source>
</reference>
<dbReference type="AlphaFoldDB" id="A0A1G8LXI1"/>
<evidence type="ECO:0000313" key="3">
    <source>
        <dbReference type="Proteomes" id="UP000183255"/>
    </source>
</evidence>
<feature type="transmembrane region" description="Helical" evidence="1">
    <location>
        <begin position="49"/>
        <end position="73"/>
    </location>
</feature>
<feature type="transmembrane region" description="Helical" evidence="1">
    <location>
        <begin position="114"/>
        <end position="133"/>
    </location>
</feature>
<feature type="transmembrane region" description="Helical" evidence="1">
    <location>
        <begin position="79"/>
        <end position="102"/>
    </location>
</feature>
<sequence length="136" mass="15303">MRELGEFLGWFTVVFFSLSFLNPVVKYVQKTLGKTLLKKEALKKPWQMFMKIIVKNHRLFGLMAALGAVGHFLVQYSRWGFVLSGVVPAVLMLLQGSLGYLVSKAKKETKKTLLLVHKIIAVLMVLAIATHLIQMG</sequence>
<keyword evidence="1" id="KW-1133">Transmembrane helix</keyword>
<name>A0A1G8LXI1_9CLOT</name>
<dbReference type="RefSeq" id="WP_031575088.1">
    <property type="nucleotide sequence ID" value="NZ_FNDZ01000003.1"/>
</dbReference>